<keyword evidence="15" id="KW-0675">Receptor</keyword>
<feature type="domain" description="SRCR" evidence="13">
    <location>
        <begin position="889"/>
        <end position="959"/>
    </location>
</feature>
<dbReference type="GO" id="GO:0004252">
    <property type="term" value="F:serine-type endopeptidase activity"/>
    <property type="evidence" value="ECO:0007669"/>
    <property type="project" value="TreeGrafter"/>
</dbReference>
<feature type="domain" description="SRCR" evidence="13">
    <location>
        <begin position="23"/>
        <end position="126"/>
    </location>
</feature>
<feature type="disulfide bond" evidence="9">
    <location>
        <begin position="468"/>
        <end position="478"/>
    </location>
</feature>
<keyword evidence="7 9" id="KW-1015">Disulfide bond</keyword>
<feature type="domain" description="SRCR" evidence="13">
    <location>
        <begin position="502"/>
        <end position="601"/>
    </location>
</feature>
<evidence type="ECO:0000256" key="10">
    <source>
        <dbReference type="SAM" id="MobiDB-lite"/>
    </source>
</evidence>
<feature type="domain" description="SRCR" evidence="13">
    <location>
        <begin position="297"/>
        <end position="394"/>
    </location>
</feature>
<evidence type="ECO:0000313" key="14">
    <source>
        <dbReference type="Proteomes" id="UP000515150"/>
    </source>
</evidence>
<proteinExistence type="predicted"/>
<feature type="domain" description="SRCR" evidence="13">
    <location>
        <begin position="129"/>
        <end position="229"/>
    </location>
</feature>
<feature type="disulfide bond" evidence="9">
    <location>
        <begin position="932"/>
        <end position="942"/>
    </location>
</feature>
<evidence type="ECO:0000256" key="12">
    <source>
        <dbReference type="SAM" id="SignalP"/>
    </source>
</evidence>
<reference evidence="15" key="1">
    <citation type="submission" date="2025-08" db="UniProtKB">
        <authorList>
            <consortium name="RefSeq"/>
        </authorList>
    </citation>
    <scope>IDENTIFICATION</scope>
</reference>
<dbReference type="GO" id="GO:0005886">
    <property type="term" value="C:plasma membrane"/>
    <property type="evidence" value="ECO:0007669"/>
    <property type="project" value="TreeGrafter"/>
</dbReference>
<dbReference type="Gene3D" id="3.10.250.10">
    <property type="entry name" value="SRCR-like domain"/>
    <property type="match status" value="8"/>
</dbReference>
<evidence type="ECO:0000256" key="11">
    <source>
        <dbReference type="SAM" id="Phobius"/>
    </source>
</evidence>
<dbReference type="PANTHER" id="PTHR48071:SF25">
    <property type="entry name" value="SCAVENGER RECEPTOR CYSTEINE-RICH TYPE 1 PROTEIN M160-LIKE ISOFORM X1"/>
    <property type="match status" value="1"/>
</dbReference>
<feature type="chain" id="PRO_5040916496" evidence="12">
    <location>
        <begin position="20"/>
        <end position="1280"/>
    </location>
</feature>
<evidence type="ECO:0000256" key="8">
    <source>
        <dbReference type="ARBA" id="ARBA00023180"/>
    </source>
</evidence>
<dbReference type="InterPro" id="IPR001190">
    <property type="entry name" value="SRCR"/>
</dbReference>
<dbReference type="Proteomes" id="UP000515150">
    <property type="component" value="Chromosome 7"/>
</dbReference>
<dbReference type="AlphaFoldDB" id="A0A9W2XXT8"/>
<dbReference type="InterPro" id="IPR036772">
    <property type="entry name" value="SRCR-like_dom_sf"/>
</dbReference>
<protein>
    <submittedName>
        <fullName evidence="15">Scavenger receptor cysteine-rich type 1 protein M130 isoform X1</fullName>
    </submittedName>
</protein>
<keyword evidence="14" id="KW-1185">Reference proteome</keyword>
<dbReference type="SUPFAM" id="SSF56487">
    <property type="entry name" value="SRCR-like"/>
    <property type="match status" value="8"/>
</dbReference>
<feature type="domain" description="SRCR" evidence="13">
    <location>
        <begin position="704"/>
        <end position="808"/>
    </location>
</feature>
<evidence type="ECO:0000256" key="3">
    <source>
        <dbReference type="ARBA" id="ARBA00022729"/>
    </source>
</evidence>
<feature type="domain" description="SRCR" evidence="13">
    <location>
        <begin position="951"/>
        <end position="1060"/>
    </location>
</feature>
<evidence type="ECO:0000256" key="1">
    <source>
        <dbReference type="ARBA" id="ARBA00004167"/>
    </source>
</evidence>
<feature type="signal peptide" evidence="12">
    <location>
        <begin position="1"/>
        <end position="19"/>
    </location>
</feature>
<dbReference type="PROSITE" id="PS50287">
    <property type="entry name" value="SRCR_2"/>
    <property type="match status" value="9"/>
</dbReference>
<keyword evidence="4" id="KW-0677">Repeat</keyword>
<dbReference type="RefSeq" id="XP_055366380.1">
    <property type="nucleotide sequence ID" value="XM_055510405.1"/>
</dbReference>
<evidence type="ECO:0000256" key="6">
    <source>
        <dbReference type="ARBA" id="ARBA00023136"/>
    </source>
</evidence>
<name>A0A9W2XXT8_BETSP</name>
<dbReference type="FunFam" id="3.10.250.10:FF:000016">
    <property type="entry name" value="Scavenger receptor cysteine-rich protein type 12"/>
    <property type="match status" value="3"/>
</dbReference>
<feature type="domain" description="SRCR" evidence="13">
    <location>
        <begin position="399"/>
        <end position="498"/>
    </location>
</feature>
<feature type="disulfide bond" evidence="9">
    <location>
        <begin position="95"/>
        <end position="105"/>
    </location>
</feature>
<keyword evidence="6 11" id="KW-0472">Membrane</keyword>
<dbReference type="PANTHER" id="PTHR48071">
    <property type="entry name" value="SRCR DOMAIN-CONTAINING PROTEIN"/>
    <property type="match status" value="1"/>
</dbReference>
<organism evidence="14 15">
    <name type="scientific">Betta splendens</name>
    <name type="common">Siamese fighting fish</name>
    <dbReference type="NCBI Taxonomy" id="158456"/>
    <lineage>
        <taxon>Eukaryota</taxon>
        <taxon>Metazoa</taxon>
        <taxon>Chordata</taxon>
        <taxon>Craniata</taxon>
        <taxon>Vertebrata</taxon>
        <taxon>Euteleostomi</taxon>
        <taxon>Actinopterygii</taxon>
        <taxon>Neopterygii</taxon>
        <taxon>Teleostei</taxon>
        <taxon>Neoteleostei</taxon>
        <taxon>Acanthomorphata</taxon>
        <taxon>Anabantaria</taxon>
        <taxon>Anabantiformes</taxon>
        <taxon>Anabantoidei</taxon>
        <taxon>Osphronemidae</taxon>
        <taxon>Betta</taxon>
    </lineage>
</organism>
<evidence type="ECO:0000256" key="2">
    <source>
        <dbReference type="ARBA" id="ARBA00022692"/>
    </source>
</evidence>
<evidence type="ECO:0000256" key="7">
    <source>
        <dbReference type="ARBA" id="ARBA00023157"/>
    </source>
</evidence>
<feature type="disulfide bond" evidence="9">
    <location>
        <begin position="365"/>
        <end position="375"/>
    </location>
</feature>
<feature type="domain" description="SRCR" evidence="13">
    <location>
        <begin position="606"/>
        <end position="699"/>
    </location>
</feature>
<dbReference type="GeneID" id="114859339"/>
<feature type="compositionally biased region" description="Basic and acidic residues" evidence="10">
    <location>
        <begin position="1247"/>
        <end position="1257"/>
    </location>
</feature>
<feature type="region of interest" description="Disordered" evidence="10">
    <location>
        <begin position="1247"/>
        <end position="1280"/>
    </location>
</feature>
<keyword evidence="3 12" id="KW-0732">Signal</keyword>
<evidence type="ECO:0000313" key="15">
    <source>
        <dbReference type="RefSeq" id="XP_055366380.1"/>
    </source>
</evidence>
<evidence type="ECO:0000256" key="9">
    <source>
        <dbReference type="PROSITE-ProRule" id="PRU00196"/>
    </source>
</evidence>
<feature type="disulfide bond" evidence="9">
    <location>
        <begin position="64"/>
        <end position="125"/>
    </location>
</feature>
<feature type="disulfide bond" evidence="9">
    <location>
        <begin position="167"/>
        <end position="228"/>
    </location>
</feature>
<dbReference type="OrthoDB" id="8934573at2759"/>
<feature type="disulfide bond" evidence="9">
    <location>
        <begin position="572"/>
        <end position="582"/>
    </location>
</feature>
<keyword evidence="2 11" id="KW-0812">Transmembrane</keyword>
<evidence type="ECO:0000256" key="4">
    <source>
        <dbReference type="ARBA" id="ARBA00022737"/>
    </source>
</evidence>
<dbReference type="PRINTS" id="PR00258">
    <property type="entry name" value="SPERACTRCPTR"/>
</dbReference>
<keyword evidence="5 11" id="KW-1133">Transmembrane helix</keyword>
<dbReference type="Pfam" id="PF00530">
    <property type="entry name" value="SRCR"/>
    <property type="match status" value="8"/>
</dbReference>
<comment type="subcellular location">
    <subcellularLocation>
        <location evidence="1">Membrane</location>
        <topology evidence="1">Single-pass membrane protein</topology>
    </subcellularLocation>
</comment>
<keyword evidence="8" id="KW-0325">Glycoprotein</keyword>
<sequence length="1280" mass="140903">MWFLVLLVCITGSGQVVQGKNWVVLKNSDNPSDPCEGHVQIYHNMTWGYAGDSGWNDLTEEVVCRSTRCGKPLEQPPEHIQMPPGSKVWLNEMKCTGKEQHLWECSLPGWGISKYPKQTVRKIKCSDRIGIALDGFRCAGAVQYSINKTLGYFCSEKWGQAEANRVCKSLGCGKSKGNSQPDWLAWKGFQSAKKATIDCSSIEKDIDHLWQCVTETSTTCKKPALVECEGHEKLQLSGDTSNACSGMLEIEANGKWERNGIKTSPDVWCQQMNCGIKRNHTQKSNGTEVNCSDKVKVQLVDDSSKPSNCYGRVSILLNGSDFSVCDTNWDSRAGEVVCRELGCGKVIVADKRTVTKPGIMDNVKCLGSESSLWHCQAKHDKLPRCSSSAYVVCEKSLDVRLKDGPGKCAGRMEIQYQGAWRKVKNEGWTESYSNFFCEQLKCGEKGRTAQAKEFSQGSSAFFPWKVQCETGASHISDCIKGPLKQDQSEWEAVGLICEDHKVVILEGSASCSGLVGIEHASRTYWLSGSNTTWNAATAELVCQQRHCGGVTQFGVISNSDMRRDVWNKSVTCSVNHTSLFECDENEAAPDHNETIANVTCSGHIAVKLSNGCWGHVNVSMGNQWGGVCTDAWGDAKSLRLCKDLGCGDKILTPISIPGGFPVILNSLHDTKQETKLSKCNIVKDEYNDCKKGAAYVICSGSVQTRITDARDSCSGNVEVFYGGQWLPVCGNALDSSTQDAICQEQECGQADKKIPYVGPKPANTLAISELSCPTGLKTCSVKSAQERCTLSGLQCSNWSKTTLRDTCSGDVMLYTHDDSRHDPGIWTEGRAHSLCNSLNCGNMETLWTNIKTNDSLPALRKTVIKCDDKPNVTLSGTCRGVVKISNIEVCSATWTEDHSHKVCQQLGCSNAVAGVAHVNSPSPNAEYYHVTCDSFHSEIGQCKRHKDKCNEKLVSVSCVNSIKFNTTHKCGGWLQVNYQDKKWEYVCPFDNPQRALMNMLCKAINCGNYNESIKSTSDLSKKLSKPLNAKIHYTEDYMNVSHCVLAQSCEKTTPARIFCNGYVSPVEVQNGPPVSIVSIMLGVGFVLILVILAIIFVRIWFIKKRGSTVKYPLRMHSQHEMEFESGEFEQIKDGEMESFSHNRFRSESEVIMENRLSASSLPYDDIDEVAQPLTAAGSSGGNNPHEEAGKLHLHVVSTHKHKQQPERPLLQHTAIWLPTDGATYEVEDPHESYDDIDADPDVTQTRAEVHDGAHSEAEGPAAACHQAQQDGDYLVPGQDG</sequence>
<evidence type="ECO:0000259" key="13">
    <source>
        <dbReference type="PROSITE" id="PS50287"/>
    </source>
</evidence>
<comment type="caution">
    <text evidence="9">Lacks conserved residue(s) required for the propagation of feature annotation.</text>
</comment>
<evidence type="ECO:0000256" key="5">
    <source>
        <dbReference type="ARBA" id="ARBA00022989"/>
    </source>
</evidence>
<dbReference type="SMART" id="SM00202">
    <property type="entry name" value="SR"/>
    <property type="match status" value="6"/>
</dbReference>
<feature type="transmembrane region" description="Helical" evidence="11">
    <location>
        <begin position="1076"/>
        <end position="1101"/>
    </location>
</feature>
<dbReference type="GO" id="GO:0031638">
    <property type="term" value="P:zymogen activation"/>
    <property type="evidence" value="ECO:0007669"/>
    <property type="project" value="TreeGrafter"/>
</dbReference>
<gene>
    <name evidence="15" type="primary">LOC114859339</name>
</gene>
<accession>A0A9W2XXT8</accession>